<evidence type="ECO:0000256" key="2">
    <source>
        <dbReference type="ARBA" id="ARBA00052296"/>
    </source>
</evidence>
<sequence>MLEHPILFLSGKGGVGKTTVAAAHALGAAEAGRRVLLVSTDPAHSLGDALGTELGGEPAPVTAGLDAVEIDPEAECARYIERVKGNIRATVRSTLIAEAERQIDMAGRSPGAYEAALFDRIVALLLDEARPGEPGGYDQVVFDTAPTGHTVRLLTLPELMGAWVDGLLHRRGAHNRDRAQWLGDGEVPEDPVYELLNERRRRIAAVRDRLLDRERSAFVFVLTPEHLPIEETRRAVAELAEHRLYVAGLIVNKVLPEAADGAFLAQRRAAEAEHLAAIERHFAALPRRYIALRGADVRSLDDLRAIAAQLRAPA</sequence>
<name>A0ABS1E8Y3_9GAMM</name>
<feature type="domain" description="ArsA/GET3 Anion-transporting ATPase-like" evidence="4">
    <location>
        <begin position="6"/>
        <end position="310"/>
    </location>
</feature>
<reference evidence="5 6" key="1">
    <citation type="journal article" date="2020" name="Microorganisms">
        <title>Osmotic Adaptation and Compatible Solute Biosynthesis of Phototrophic Bacteria as Revealed from Genome Analyses.</title>
        <authorList>
            <person name="Imhoff J.F."/>
            <person name="Rahn T."/>
            <person name="Kunzel S."/>
            <person name="Keller A."/>
            <person name="Neulinger S.C."/>
        </authorList>
    </citation>
    <scope>NUCLEOTIDE SEQUENCE [LARGE SCALE GENOMIC DNA]</scope>
    <source>
        <strain evidence="5 6">DSM 15116</strain>
    </source>
</reference>
<comment type="caution">
    <text evidence="5">The sequence shown here is derived from an EMBL/GenBank/DDBJ whole genome shotgun (WGS) entry which is preliminary data.</text>
</comment>
<accession>A0ABS1E8Y3</accession>
<proteinExistence type="inferred from homology"/>
<dbReference type="CDD" id="cd02035">
    <property type="entry name" value="ArsA"/>
    <property type="match status" value="1"/>
</dbReference>
<dbReference type="RefSeq" id="WP_200259751.1">
    <property type="nucleotide sequence ID" value="NZ_NRSH01000101.1"/>
</dbReference>
<evidence type="ECO:0000256" key="3">
    <source>
        <dbReference type="ARBA" id="ARBA00066752"/>
    </source>
</evidence>
<comment type="similarity">
    <text evidence="1">Belongs to the arsA ATPase family.</text>
</comment>
<dbReference type="PANTHER" id="PTHR10803">
    <property type="entry name" value="ARSENICAL PUMP-DRIVING ATPASE ARSENITE-TRANSLOCATING ATPASE"/>
    <property type="match status" value="1"/>
</dbReference>
<dbReference type="SUPFAM" id="SSF52540">
    <property type="entry name" value="P-loop containing nucleoside triphosphate hydrolases"/>
    <property type="match status" value="1"/>
</dbReference>
<evidence type="ECO:0000256" key="1">
    <source>
        <dbReference type="ARBA" id="ARBA00011040"/>
    </source>
</evidence>
<organism evidence="5 6">
    <name type="scientific">Halorhodospira neutriphila</name>
    <dbReference type="NCBI Taxonomy" id="168379"/>
    <lineage>
        <taxon>Bacteria</taxon>
        <taxon>Pseudomonadati</taxon>
        <taxon>Pseudomonadota</taxon>
        <taxon>Gammaproteobacteria</taxon>
        <taxon>Chromatiales</taxon>
        <taxon>Ectothiorhodospiraceae</taxon>
        <taxon>Halorhodospira</taxon>
    </lineage>
</organism>
<comment type="catalytic activity">
    <reaction evidence="2">
        <text>arsenite(in) + ATP + H2O = arsenite(out) + ADP + phosphate + H(+)</text>
        <dbReference type="Rhea" id="RHEA:11348"/>
        <dbReference type="ChEBI" id="CHEBI:15377"/>
        <dbReference type="ChEBI" id="CHEBI:15378"/>
        <dbReference type="ChEBI" id="CHEBI:29242"/>
        <dbReference type="ChEBI" id="CHEBI:30616"/>
        <dbReference type="ChEBI" id="CHEBI:43474"/>
        <dbReference type="ChEBI" id="CHEBI:456216"/>
        <dbReference type="EC" id="7.3.2.7"/>
    </reaction>
</comment>
<dbReference type="PANTHER" id="PTHR10803:SF3">
    <property type="entry name" value="ATPASE GET3"/>
    <property type="match status" value="1"/>
</dbReference>
<evidence type="ECO:0000313" key="5">
    <source>
        <dbReference type="EMBL" id="MBK1727120.1"/>
    </source>
</evidence>
<dbReference type="Pfam" id="PF02374">
    <property type="entry name" value="ArsA_ATPase"/>
    <property type="match status" value="1"/>
</dbReference>
<evidence type="ECO:0000313" key="6">
    <source>
        <dbReference type="Proteomes" id="UP000738126"/>
    </source>
</evidence>
<dbReference type="EMBL" id="NRSH01000101">
    <property type="protein sequence ID" value="MBK1727120.1"/>
    <property type="molecule type" value="Genomic_DNA"/>
</dbReference>
<keyword evidence="6" id="KW-1185">Reference proteome</keyword>
<dbReference type="EC" id="7.3.2.7" evidence="3"/>
<dbReference type="NCBIfam" id="TIGR00345">
    <property type="entry name" value="GET3_arsA_TRC40"/>
    <property type="match status" value="1"/>
</dbReference>
<protein>
    <recommendedName>
        <fullName evidence="3">arsenite-transporting ATPase</fullName>
        <ecNumber evidence="3">7.3.2.7</ecNumber>
    </recommendedName>
</protein>
<dbReference type="Proteomes" id="UP000738126">
    <property type="component" value="Unassembled WGS sequence"/>
</dbReference>
<dbReference type="InterPro" id="IPR016300">
    <property type="entry name" value="ATPase_ArsA/GET3"/>
</dbReference>
<dbReference type="InterPro" id="IPR025723">
    <property type="entry name" value="ArsA/GET3_ATPase-like"/>
</dbReference>
<evidence type="ECO:0000259" key="4">
    <source>
        <dbReference type="Pfam" id="PF02374"/>
    </source>
</evidence>
<dbReference type="InterPro" id="IPR027417">
    <property type="entry name" value="P-loop_NTPase"/>
</dbReference>
<dbReference type="Gene3D" id="3.40.50.300">
    <property type="entry name" value="P-loop containing nucleotide triphosphate hydrolases"/>
    <property type="match status" value="1"/>
</dbReference>
<gene>
    <name evidence="5" type="ORF">CKO13_08830</name>
</gene>